<evidence type="ECO:0000313" key="1">
    <source>
        <dbReference type="EMBL" id="KAK8504765.1"/>
    </source>
</evidence>
<proteinExistence type="predicted"/>
<dbReference type="InterPro" id="IPR035979">
    <property type="entry name" value="RBD_domain_sf"/>
</dbReference>
<sequence>MKVWTLYVGNLSEQIHWYVFDRHGRVLDSFILHKRAVDERRFGFVHMGFEEESMWKKCGVSNSGASVSKVNAEDGRRMPEVRVENRPLAELCMMRRVEGLETEDYLVVL</sequence>
<protein>
    <submittedName>
        <fullName evidence="1">Uncharacterized protein</fullName>
    </submittedName>
</protein>
<name>A0ABR2BD11_9ROSI</name>
<accession>A0ABR2BD11</accession>
<gene>
    <name evidence="1" type="ORF">V6N12_059852</name>
</gene>
<dbReference type="EMBL" id="JBBPBM010000136">
    <property type="protein sequence ID" value="KAK8504765.1"/>
    <property type="molecule type" value="Genomic_DNA"/>
</dbReference>
<comment type="caution">
    <text evidence="1">The sequence shown here is derived from an EMBL/GenBank/DDBJ whole genome shotgun (WGS) entry which is preliminary data.</text>
</comment>
<dbReference type="Proteomes" id="UP001472677">
    <property type="component" value="Unassembled WGS sequence"/>
</dbReference>
<organism evidence="1 2">
    <name type="scientific">Hibiscus sabdariffa</name>
    <name type="common">roselle</name>
    <dbReference type="NCBI Taxonomy" id="183260"/>
    <lineage>
        <taxon>Eukaryota</taxon>
        <taxon>Viridiplantae</taxon>
        <taxon>Streptophyta</taxon>
        <taxon>Embryophyta</taxon>
        <taxon>Tracheophyta</taxon>
        <taxon>Spermatophyta</taxon>
        <taxon>Magnoliopsida</taxon>
        <taxon>eudicotyledons</taxon>
        <taxon>Gunneridae</taxon>
        <taxon>Pentapetalae</taxon>
        <taxon>rosids</taxon>
        <taxon>malvids</taxon>
        <taxon>Malvales</taxon>
        <taxon>Malvaceae</taxon>
        <taxon>Malvoideae</taxon>
        <taxon>Hibiscus</taxon>
    </lineage>
</organism>
<evidence type="ECO:0000313" key="2">
    <source>
        <dbReference type="Proteomes" id="UP001472677"/>
    </source>
</evidence>
<keyword evidence="2" id="KW-1185">Reference proteome</keyword>
<dbReference type="SUPFAM" id="SSF54928">
    <property type="entry name" value="RNA-binding domain, RBD"/>
    <property type="match status" value="1"/>
</dbReference>
<reference evidence="1 2" key="1">
    <citation type="journal article" date="2024" name="G3 (Bethesda)">
        <title>Genome assembly of Hibiscus sabdariffa L. provides insights into metabolisms of medicinal natural products.</title>
        <authorList>
            <person name="Kim T."/>
        </authorList>
    </citation>
    <scope>NUCLEOTIDE SEQUENCE [LARGE SCALE GENOMIC DNA]</scope>
    <source>
        <strain evidence="1">TK-2024</strain>
        <tissue evidence="1">Old leaves</tissue>
    </source>
</reference>